<evidence type="ECO:0000313" key="1">
    <source>
        <dbReference type="EMBL" id="CAL1605531.1"/>
    </source>
</evidence>
<evidence type="ECO:0000313" key="2">
    <source>
        <dbReference type="Proteomes" id="UP001497482"/>
    </source>
</evidence>
<keyword evidence="2" id="KW-1185">Reference proteome</keyword>
<protein>
    <submittedName>
        <fullName evidence="1">Uncharacterized protein</fullName>
    </submittedName>
</protein>
<organism evidence="1 2">
    <name type="scientific">Knipowitschia caucasica</name>
    <name type="common">Caucasian dwarf goby</name>
    <name type="synonym">Pomatoschistus caucasicus</name>
    <dbReference type="NCBI Taxonomy" id="637954"/>
    <lineage>
        <taxon>Eukaryota</taxon>
        <taxon>Metazoa</taxon>
        <taxon>Chordata</taxon>
        <taxon>Craniata</taxon>
        <taxon>Vertebrata</taxon>
        <taxon>Euteleostomi</taxon>
        <taxon>Actinopterygii</taxon>
        <taxon>Neopterygii</taxon>
        <taxon>Teleostei</taxon>
        <taxon>Neoteleostei</taxon>
        <taxon>Acanthomorphata</taxon>
        <taxon>Gobiaria</taxon>
        <taxon>Gobiiformes</taxon>
        <taxon>Gobioidei</taxon>
        <taxon>Gobiidae</taxon>
        <taxon>Gobiinae</taxon>
        <taxon>Knipowitschia</taxon>
    </lineage>
</organism>
<reference evidence="1 2" key="1">
    <citation type="submission" date="2024-04" db="EMBL/GenBank/DDBJ databases">
        <authorList>
            <person name="Waldvogel A.-M."/>
            <person name="Schoenle A."/>
        </authorList>
    </citation>
    <scope>NUCLEOTIDE SEQUENCE [LARGE SCALE GENOMIC DNA]</scope>
</reference>
<dbReference type="AlphaFoldDB" id="A0AAV2LWU2"/>
<dbReference type="Proteomes" id="UP001497482">
    <property type="component" value="Chromosome 5"/>
</dbReference>
<dbReference type="EMBL" id="OZ035827">
    <property type="protein sequence ID" value="CAL1605531.1"/>
    <property type="molecule type" value="Genomic_DNA"/>
</dbReference>
<accession>A0AAV2LWU2</accession>
<proteinExistence type="predicted"/>
<gene>
    <name evidence="1" type="ORF">KC01_LOCUS32899</name>
</gene>
<sequence length="94" mass="10636">MSATKQNRASATSLSDPLQRAFNRGITGTCCYRLSELAADKQEENQRLGTLLHLSHLRYLQRAVEIMRYGDLLPLPFSGTGVDCYEQRFDLITL</sequence>
<name>A0AAV2LWU2_KNICA</name>